<evidence type="ECO:0000313" key="2">
    <source>
        <dbReference type="EMBL" id="MFC6905821.1"/>
    </source>
</evidence>
<comment type="caution">
    <text evidence="2">The sequence shown here is derived from an EMBL/GenBank/DDBJ whole genome shotgun (WGS) entry which is preliminary data.</text>
</comment>
<name>A0ABD5V846_9EURY</name>
<reference evidence="2 3" key="1">
    <citation type="journal article" date="2019" name="Int. J. Syst. Evol. Microbiol.">
        <title>The Global Catalogue of Microorganisms (GCM) 10K type strain sequencing project: providing services to taxonomists for standard genome sequencing and annotation.</title>
        <authorList>
            <consortium name="The Broad Institute Genomics Platform"/>
            <consortium name="The Broad Institute Genome Sequencing Center for Infectious Disease"/>
            <person name="Wu L."/>
            <person name="Ma J."/>
        </authorList>
    </citation>
    <scope>NUCLEOTIDE SEQUENCE [LARGE SCALE GENOMIC DNA]</scope>
    <source>
        <strain evidence="2 3">CGMCC 1.3240</strain>
    </source>
</reference>
<dbReference type="Proteomes" id="UP001596312">
    <property type="component" value="Unassembled WGS sequence"/>
</dbReference>
<dbReference type="InterPro" id="IPR036388">
    <property type="entry name" value="WH-like_DNA-bd_sf"/>
</dbReference>
<dbReference type="InterPro" id="IPR005149">
    <property type="entry name" value="Tscrpt_reg_PadR_N"/>
</dbReference>
<dbReference type="EMBL" id="JBHSXQ010000003">
    <property type="protein sequence ID" value="MFC6905821.1"/>
    <property type="molecule type" value="Genomic_DNA"/>
</dbReference>
<dbReference type="RefSeq" id="WP_340604351.1">
    <property type="nucleotide sequence ID" value="NZ_JBBMXV010000003.1"/>
</dbReference>
<dbReference type="InterPro" id="IPR036390">
    <property type="entry name" value="WH_DNA-bd_sf"/>
</dbReference>
<dbReference type="AlphaFoldDB" id="A0ABD5V846"/>
<protein>
    <submittedName>
        <fullName evidence="2">PadR family transcriptional regulator</fullName>
    </submittedName>
</protein>
<accession>A0ABD5V846</accession>
<evidence type="ECO:0000313" key="3">
    <source>
        <dbReference type="Proteomes" id="UP001596312"/>
    </source>
</evidence>
<proteinExistence type="predicted"/>
<dbReference type="SUPFAM" id="SSF46785">
    <property type="entry name" value="Winged helix' DNA-binding domain"/>
    <property type="match status" value="1"/>
</dbReference>
<sequence length="120" mass="13626">MSEAQSSRKTDNPTVHDLTAFQQSILVILSEEPEYGLAIKNDLEEYYGNAINHGRLYPNLDDLVEQGLITKSERDKRTNEYSLTEEGYNHLLGQLDWTFSKVVNSNGRADDINHLLEKAA</sequence>
<dbReference type="PANTHER" id="PTHR43252:SF6">
    <property type="entry name" value="NEGATIVE TRANSCRIPTION REGULATOR PADR"/>
    <property type="match status" value="1"/>
</dbReference>
<evidence type="ECO:0000259" key="1">
    <source>
        <dbReference type="Pfam" id="PF03551"/>
    </source>
</evidence>
<organism evidence="2 3">
    <name type="scientific">Halalkalicoccus tibetensis</name>
    <dbReference type="NCBI Taxonomy" id="175632"/>
    <lineage>
        <taxon>Archaea</taxon>
        <taxon>Methanobacteriati</taxon>
        <taxon>Methanobacteriota</taxon>
        <taxon>Stenosarchaea group</taxon>
        <taxon>Halobacteria</taxon>
        <taxon>Halobacteriales</taxon>
        <taxon>Halococcaceae</taxon>
        <taxon>Halalkalicoccus</taxon>
    </lineage>
</organism>
<dbReference type="PANTHER" id="PTHR43252">
    <property type="entry name" value="TRANSCRIPTIONAL REGULATOR YQJI"/>
    <property type="match status" value="1"/>
</dbReference>
<dbReference type="Pfam" id="PF03551">
    <property type="entry name" value="PadR"/>
    <property type="match status" value="1"/>
</dbReference>
<feature type="domain" description="Transcription regulator PadR N-terminal" evidence="1">
    <location>
        <begin position="25"/>
        <end position="90"/>
    </location>
</feature>
<gene>
    <name evidence="2" type="ORF">ACFQGH_11515</name>
</gene>
<keyword evidence="3" id="KW-1185">Reference proteome</keyword>
<dbReference type="Gene3D" id="1.10.10.10">
    <property type="entry name" value="Winged helix-like DNA-binding domain superfamily/Winged helix DNA-binding domain"/>
    <property type="match status" value="1"/>
</dbReference>